<evidence type="ECO:0000256" key="1">
    <source>
        <dbReference type="SAM" id="MobiDB-lite"/>
    </source>
</evidence>
<accession>A0ABQ2MM43</accession>
<proteinExistence type="predicted"/>
<name>A0ABQ2MM43_9ACTN</name>
<protein>
    <submittedName>
        <fullName evidence="2">Uncharacterized protein</fullName>
    </submittedName>
</protein>
<sequence length="80" mass="8256">MAIDPARALDGYLRAQLHSVPQSPPAPAPEPVRRPAAEGGAGRDSALAGPQPEAQAAPASRRRRGLLARVLPALHASARP</sequence>
<comment type="caution">
    <text evidence="2">The sequence shown here is derived from an EMBL/GenBank/DDBJ whole genome shotgun (WGS) entry which is preliminary data.</text>
</comment>
<evidence type="ECO:0000313" key="3">
    <source>
        <dbReference type="Proteomes" id="UP000656881"/>
    </source>
</evidence>
<dbReference type="Proteomes" id="UP000656881">
    <property type="component" value="Unassembled WGS sequence"/>
</dbReference>
<keyword evidence="3" id="KW-1185">Reference proteome</keyword>
<dbReference type="EMBL" id="BMNG01000016">
    <property type="protein sequence ID" value="GGO54825.1"/>
    <property type="molecule type" value="Genomic_DNA"/>
</dbReference>
<organism evidence="2 3">
    <name type="scientific">Streptomyces lasiicapitis</name>
    <dbReference type="NCBI Taxonomy" id="1923961"/>
    <lineage>
        <taxon>Bacteria</taxon>
        <taxon>Bacillati</taxon>
        <taxon>Actinomycetota</taxon>
        <taxon>Actinomycetes</taxon>
        <taxon>Kitasatosporales</taxon>
        <taxon>Streptomycetaceae</taxon>
        <taxon>Streptomyces</taxon>
    </lineage>
</organism>
<reference evidence="3" key="1">
    <citation type="journal article" date="2019" name="Int. J. Syst. Evol. Microbiol.">
        <title>The Global Catalogue of Microorganisms (GCM) 10K type strain sequencing project: providing services to taxonomists for standard genome sequencing and annotation.</title>
        <authorList>
            <consortium name="The Broad Institute Genomics Platform"/>
            <consortium name="The Broad Institute Genome Sequencing Center for Infectious Disease"/>
            <person name="Wu L."/>
            <person name="Ma J."/>
        </authorList>
    </citation>
    <scope>NUCLEOTIDE SEQUENCE [LARGE SCALE GENOMIC DNA]</scope>
    <source>
        <strain evidence="3">CGMCC 4.7349</strain>
    </source>
</reference>
<evidence type="ECO:0000313" key="2">
    <source>
        <dbReference type="EMBL" id="GGO54825.1"/>
    </source>
</evidence>
<feature type="compositionally biased region" description="Low complexity" evidence="1">
    <location>
        <begin position="46"/>
        <end position="59"/>
    </location>
</feature>
<gene>
    <name evidence="2" type="ORF">GCM10012286_65500</name>
</gene>
<feature type="region of interest" description="Disordered" evidence="1">
    <location>
        <begin position="17"/>
        <end position="64"/>
    </location>
</feature>